<evidence type="ECO:0000313" key="3">
    <source>
        <dbReference type="Proteomes" id="UP000600139"/>
    </source>
</evidence>
<dbReference type="PANTHER" id="PTHR41878">
    <property type="entry name" value="LEXA REPRESSOR-RELATED"/>
    <property type="match status" value="1"/>
</dbReference>
<evidence type="ECO:0000259" key="1">
    <source>
        <dbReference type="Pfam" id="PF07929"/>
    </source>
</evidence>
<keyword evidence="3" id="KW-1185">Reference proteome</keyword>
<dbReference type="AlphaFoldDB" id="A0A934R267"/>
<protein>
    <submittedName>
        <fullName evidence="2">Plasmid pRiA4b ORF-3 family protein</fullName>
    </submittedName>
</protein>
<dbReference type="SUPFAM" id="SSF159941">
    <property type="entry name" value="MM3350-like"/>
    <property type="match status" value="1"/>
</dbReference>
<accession>A0A934R267</accession>
<dbReference type="Proteomes" id="UP000600139">
    <property type="component" value="Unassembled WGS sequence"/>
</dbReference>
<reference evidence="2" key="1">
    <citation type="submission" date="2021-01" db="EMBL/GenBank/DDBJ databases">
        <title>Modified the classification status of verrucomicrobia.</title>
        <authorList>
            <person name="Feng X."/>
        </authorList>
    </citation>
    <scope>NUCLEOTIDE SEQUENCE</scope>
    <source>
        <strain evidence="2">JCM 18052</strain>
    </source>
</reference>
<dbReference type="InterPro" id="IPR024047">
    <property type="entry name" value="MM3350-like_sf"/>
</dbReference>
<name>A0A934R267_9BACT</name>
<gene>
    <name evidence="2" type="ORF">JIN84_07530</name>
</gene>
<comment type="caution">
    <text evidence="2">The sequence shown here is derived from an EMBL/GenBank/DDBJ whole genome shotgun (WGS) entry which is preliminary data.</text>
</comment>
<dbReference type="InterPro" id="IPR012912">
    <property type="entry name" value="Plasmid_pRiA4b_Orf3-like"/>
</dbReference>
<dbReference type="Gene3D" id="3.10.290.30">
    <property type="entry name" value="MM3350-like"/>
    <property type="match status" value="1"/>
</dbReference>
<feature type="domain" description="Plasmid pRiA4b Orf3-like" evidence="1">
    <location>
        <begin position="10"/>
        <end position="170"/>
    </location>
</feature>
<dbReference type="PANTHER" id="PTHR41878:SF1">
    <property type="entry name" value="TNPR PROTEIN"/>
    <property type="match status" value="1"/>
</dbReference>
<sequence length="185" mass="21215">MAKAKDENRVVVKVFLYGIQPQIWRRFSISSEVTFIQFSDAIQSVMGWDNKSPHEFRHGKGKRLVDVIGPVGLEDQTAGEFQDEAVLTVKEFLGKRRLPIRILYRYDFADEWIHEIVFEKWAAGEGGPVVLEGERACPPEDFGGTFQYMQALHGEIEWAHPGYDPEAFDPKAVSFEQKKAVKKRK</sequence>
<evidence type="ECO:0000313" key="2">
    <source>
        <dbReference type="EMBL" id="MBK1815459.1"/>
    </source>
</evidence>
<dbReference type="EMBL" id="JAENIK010000008">
    <property type="protein sequence ID" value="MBK1815459.1"/>
    <property type="molecule type" value="Genomic_DNA"/>
</dbReference>
<proteinExistence type="predicted"/>
<organism evidence="2 3">
    <name type="scientific">Luteolibacter yonseiensis</name>
    <dbReference type="NCBI Taxonomy" id="1144680"/>
    <lineage>
        <taxon>Bacteria</taxon>
        <taxon>Pseudomonadati</taxon>
        <taxon>Verrucomicrobiota</taxon>
        <taxon>Verrucomicrobiia</taxon>
        <taxon>Verrucomicrobiales</taxon>
        <taxon>Verrucomicrobiaceae</taxon>
        <taxon>Luteolibacter</taxon>
    </lineage>
</organism>
<dbReference type="Pfam" id="PF07929">
    <property type="entry name" value="PRiA4_ORF3"/>
    <property type="match status" value="1"/>
</dbReference>
<dbReference type="RefSeq" id="WP_200350419.1">
    <property type="nucleotide sequence ID" value="NZ_BAABHZ010000012.1"/>
</dbReference>